<name>A0A2P9APQ1_9HYPH</name>
<organism evidence="1 2">
    <name type="scientific">Mesorhizobium delmotii</name>
    <dbReference type="NCBI Taxonomy" id="1631247"/>
    <lineage>
        <taxon>Bacteria</taxon>
        <taxon>Pseudomonadati</taxon>
        <taxon>Pseudomonadota</taxon>
        <taxon>Alphaproteobacteria</taxon>
        <taxon>Hyphomicrobiales</taxon>
        <taxon>Phyllobacteriaceae</taxon>
        <taxon>Mesorhizobium</taxon>
    </lineage>
</organism>
<gene>
    <name evidence="1" type="ORF">BQ8482_340011</name>
</gene>
<dbReference type="EMBL" id="FUIG01000042">
    <property type="protein sequence ID" value="SJM33115.1"/>
    <property type="molecule type" value="Genomic_DNA"/>
</dbReference>
<evidence type="ECO:0000313" key="1">
    <source>
        <dbReference type="EMBL" id="SJM33115.1"/>
    </source>
</evidence>
<evidence type="ECO:0000313" key="2">
    <source>
        <dbReference type="Proteomes" id="UP000245698"/>
    </source>
</evidence>
<dbReference type="Proteomes" id="UP000245698">
    <property type="component" value="Unassembled WGS sequence"/>
</dbReference>
<dbReference type="AlphaFoldDB" id="A0A2P9APQ1"/>
<protein>
    <submittedName>
        <fullName evidence="1">Uncharacterized protein</fullName>
    </submittedName>
</protein>
<sequence>MGTGTKSLPSCFRREVDHNSFHNRTPHGDWAVEVNNEELSAPDLTAAKQLFVDLYDQSKVVVNPFAISAEGDGLEVDFKIIDLGR</sequence>
<accession>A0A2P9APQ1</accession>
<proteinExistence type="predicted"/>
<keyword evidence="2" id="KW-1185">Reference proteome</keyword>
<reference evidence="2" key="1">
    <citation type="submission" date="2016-12" db="EMBL/GenBank/DDBJ databases">
        <authorList>
            <person name="Brunel B."/>
        </authorList>
    </citation>
    <scope>NUCLEOTIDE SEQUENCE [LARGE SCALE GENOMIC DNA]</scope>
</reference>